<feature type="repeat" description="WD" evidence="3">
    <location>
        <begin position="912"/>
        <end position="941"/>
    </location>
</feature>
<dbReference type="Proteomes" id="UP000660729">
    <property type="component" value="Unassembled WGS sequence"/>
</dbReference>
<dbReference type="PROSITE" id="PS50294">
    <property type="entry name" value="WD_REPEATS_REGION"/>
    <property type="match status" value="2"/>
</dbReference>
<dbReference type="InterPro" id="IPR036322">
    <property type="entry name" value="WD40_repeat_dom_sf"/>
</dbReference>
<feature type="repeat" description="WD" evidence="3">
    <location>
        <begin position="43"/>
        <end position="73"/>
    </location>
</feature>
<dbReference type="PROSITE" id="PS50082">
    <property type="entry name" value="WD_REPEATS_2"/>
    <property type="match status" value="3"/>
</dbReference>
<accession>A0A8H6VAM5</accession>
<sequence length="1126" mass="125307">MKDSFATNLHLREIYDPGARSKSYRKLYSDRRLVSDLDIVNELDGHSGCVNALAWSKSGNLLASGSDDQHLNIHTYQPEDGSAQFRLSTTVATGHTQNIFSVKFMPHSQDRTLITAAGDGEVRVFDIEYAGAAGTASRASALATEGRRRGRNTVYNGVRYLSDGDTNARVYRSHGDRVKRIVTESSPHLFLTCSEDGEVRQFDTRQPSSAYPPPRNSRFGPENPGPPPLISYKRYSLDLNTISCSASQPHYIALGGAHLHALLHDRRMTGRDKLKEMGRPLSPIDQMSVGEQELMAQATQCVRKFAPQGQKRMKRADNGHITAIKISDARPDEMIVSWSGDHIYSFDLVRDSEDADSEGISPLRERKSKEGRDRKRKRKVEGSDVSLAKEATASTRQRTENASADPTDSALRIRYQNGQSEEIPLPNHINQYTPLTEVQRSAQKIAKQTVNIRSKLFSSPEAGSVAPFSEALGICGTTLLDMDEIMTDWRYPMEPEPEQVYLQQTLRRRRESSRRFVQASGTLARVLGGKLRSVSGVNPMIAQFTKIEVRRNDLELPTREQFCYDFLKAILLWLDSGVGQLVEGFTRPSDVPSSSKAASRLPVSEADATPEALDEEIIPYLLQLASGQRIVDVEANRFETSENRTLFQTEKQAVLAFAAAVRIPFADLSSAMVLADDNSEGRFQAQDRKTAHKYWAHRVARGVLLNAGEGVNFIYVDRAFGGLGRVVREMTTEEAQLDLLRDTVSDDEGDEESALQAVEVVAPNGDVVDGANAEDITAAAQEARREGNTSRPNFELDEDDGEEVDVVLGDVDEATEEGEDEDPEDDDNDDDDDDDDDDEDDDEREEMDSDSSSEPDEEDGVPNLGAPRYIYRTAFERRKLRPRVEPDVPCSKPTRRYRGHCNVRTVKDVNYWGPDDDFVVSGSDDGNFFIWDRKTSELVNVLEGDGEVVNVIQGHPYETMLAVSGIDHTIKIFSPDARARQVARLGQGISAHDASSFSSIAWPMRIGRRTQRHRASSGETTSEPAVPAEQQHEIDDDDDYVAPSGLSSRKRMHDAYRIMQSNNMEREGGNQEAVITVSFEISHLSCCDNYGRASFWLSLTFLQLPHAQLLQLLFGQLGNVGIVPQS</sequence>
<keyword evidence="2" id="KW-0677">Repeat</keyword>
<dbReference type="OrthoDB" id="4869960at2759"/>
<dbReference type="InterPro" id="IPR045151">
    <property type="entry name" value="DCAF8"/>
</dbReference>
<evidence type="ECO:0000256" key="4">
    <source>
        <dbReference type="SAM" id="MobiDB-lite"/>
    </source>
</evidence>
<feature type="region of interest" description="Disordered" evidence="4">
    <location>
        <begin position="1008"/>
        <end position="1041"/>
    </location>
</feature>
<dbReference type="AlphaFoldDB" id="A0A8H6VAM5"/>
<dbReference type="GO" id="GO:0005737">
    <property type="term" value="C:cytoplasm"/>
    <property type="evidence" value="ECO:0007669"/>
    <property type="project" value="TreeGrafter"/>
</dbReference>
<comment type="caution">
    <text evidence="5">The sequence shown here is derived from an EMBL/GenBank/DDBJ whole genome shotgun (WGS) entry which is preliminary data.</text>
</comment>
<evidence type="ECO:0000256" key="3">
    <source>
        <dbReference type="PROSITE-ProRule" id="PRU00221"/>
    </source>
</evidence>
<dbReference type="PANTHER" id="PTHR15574:SF40">
    <property type="entry name" value="WD AND TETRATRICOPEPTIDE REPEATS PROTEIN 1"/>
    <property type="match status" value="1"/>
</dbReference>
<organism evidence="5 6">
    <name type="scientific">Pseudocercospora fuligena</name>
    <dbReference type="NCBI Taxonomy" id="685502"/>
    <lineage>
        <taxon>Eukaryota</taxon>
        <taxon>Fungi</taxon>
        <taxon>Dikarya</taxon>
        <taxon>Ascomycota</taxon>
        <taxon>Pezizomycotina</taxon>
        <taxon>Dothideomycetes</taxon>
        <taxon>Dothideomycetidae</taxon>
        <taxon>Mycosphaerellales</taxon>
        <taxon>Mycosphaerellaceae</taxon>
        <taxon>Pseudocercospora</taxon>
    </lineage>
</organism>
<keyword evidence="1 3" id="KW-0853">WD repeat</keyword>
<feature type="region of interest" description="Disordered" evidence="4">
    <location>
        <begin position="354"/>
        <end position="410"/>
    </location>
</feature>
<dbReference type="SMART" id="SM00320">
    <property type="entry name" value="WD40"/>
    <property type="match status" value="6"/>
</dbReference>
<feature type="compositionally biased region" description="Polar residues" evidence="4">
    <location>
        <begin position="392"/>
        <end position="406"/>
    </location>
</feature>
<dbReference type="Pfam" id="PF00400">
    <property type="entry name" value="WD40"/>
    <property type="match status" value="3"/>
</dbReference>
<protein>
    <submittedName>
        <fullName evidence="5">WD repeat protein iqw1</fullName>
    </submittedName>
</protein>
<dbReference type="PANTHER" id="PTHR15574">
    <property type="entry name" value="WD REPEAT DOMAIN-CONTAINING FAMILY"/>
    <property type="match status" value="1"/>
</dbReference>
<dbReference type="Gene3D" id="2.130.10.10">
    <property type="entry name" value="YVTN repeat-like/Quinoprotein amine dehydrogenase"/>
    <property type="match status" value="3"/>
</dbReference>
<keyword evidence="6" id="KW-1185">Reference proteome</keyword>
<gene>
    <name evidence="5" type="ORF">HII31_13478</name>
</gene>
<proteinExistence type="predicted"/>
<dbReference type="GO" id="GO:0080008">
    <property type="term" value="C:Cul4-RING E3 ubiquitin ligase complex"/>
    <property type="evidence" value="ECO:0007669"/>
    <property type="project" value="TreeGrafter"/>
</dbReference>
<feature type="repeat" description="WD" evidence="3">
    <location>
        <begin position="92"/>
        <end position="128"/>
    </location>
</feature>
<evidence type="ECO:0000256" key="2">
    <source>
        <dbReference type="ARBA" id="ARBA00022737"/>
    </source>
</evidence>
<dbReference type="GO" id="GO:0045717">
    <property type="term" value="P:negative regulation of fatty acid biosynthetic process"/>
    <property type="evidence" value="ECO:0007669"/>
    <property type="project" value="TreeGrafter"/>
</dbReference>
<feature type="region of interest" description="Disordered" evidence="4">
    <location>
        <begin position="203"/>
        <end position="226"/>
    </location>
</feature>
<dbReference type="SUPFAM" id="SSF50978">
    <property type="entry name" value="WD40 repeat-like"/>
    <property type="match status" value="1"/>
</dbReference>
<feature type="region of interest" description="Disordered" evidence="4">
    <location>
        <begin position="780"/>
        <end position="868"/>
    </location>
</feature>
<evidence type="ECO:0000313" key="6">
    <source>
        <dbReference type="Proteomes" id="UP000660729"/>
    </source>
</evidence>
<evidence type="ECO:0000313" key="5">
    <source>
        <dbReference type="EMBL" id="KAF7185203.1"/>
    </source>
</evidence>
<dbReference type="EMBL" id="JABCIY010000342">
    <property type="protein sequence ID" value="KAF7185203.1"/>
    <property type="molecule type" value="Genomic_DNA"/>
</dbReference>
<evidence type="ECO:0000256" key="1">
    <source>
        <dbReference type="ARBA" id="ARBA00022574"/>
    </source>
</evidence>
<feature type="compositionally biased region" description="Basic and acidic residues" evidence="4">
    <location>
        <begin position="363"/>
        <end position="373"/>
    </location>
</feature>
<reference evidence="5" key="1">
    <citation type="submission" date="2020-04" db="EMBL/GenBank/DDBJ databases">
        <title>Draft genome resource of the tomato pathogen Pseudocercospora fuligena.</title>
        <authorList>
            <person name="Zaccaron A."/>
        </authorList>
    </citation>
    <scope>NUCLEOTIDE SEQUENCE</scope>
    <source>
        <strain evidence="5">PF001</strain>
    </source>
</reference>
<feature type="compositionally biased region" description="Acidic residues" evidence="4">
    <location>
        <begin position="795"/>
        <end position="860"/>
    </location>
</feature>
<dbReference type="InterPro" id="IPR015943">
    <property type="entry name" value="WD40/YVTN_repeat-like_dom_sf"/>
</dbReference>
<name>A0A8H6VAM5_9PEZI</name>
<dbReference type="InterPro" id="IPR001680">
    <property type="entry name" value="WD40_rpt"/>
</dbReference>